<sequence>MKAGANHQHWALATAVLVVFVMPVPLGVHAATQFGECFSDPSTSGPLSGRTIIVDPGHGGSDPGAVNTATDPDLVEKTLNLEISTILKDLLVAEGARVCLTRTGDETLSNADRYTFANAHGGHALVSIHLNSVSDPNVDYTMTMWGKREKDLALAQAVLPALVSGLATFPDGTDSPIDSGRVAQFASGVLLKSNMPAIIVEGVFMSNTAEASYLADSTQGRETQIAEAIRDGLVAFFQQQGGSDGGGGKGNGKGGGKP</sequence>
<keyword evidence="3" id="KW-0378">Hydrolase</keyword>
<dbReference type="GO" id="GO:0030288">
    <property type="term" value="C:outer membrane-bounded periplasmic space"/>
    <property type="evidence" value="ECO:0007669"/>
    <property type="project" value="TreeGrafter"/>
</dbReference>
<dbReference type="AlphaFoldDB" id="A0A831TF44"/>
<dbReference type="PANTHER" id="PTHR30404">
    <property type="entry name" value="N-ACETYLMURAMOYL-L-ALANINE AMIDASE"/>
    <property type="match status" value="1"/>
</dbReference>
<proteinExistence type="predicted"/>
<dbReference type="InterPro" id="IPR050695">
    <property type="entry name" value="N-acetylmuramoyl_amidase_3"/>
</dbReference>
<dbReference type="EMBL" id="DSIY01000170">
    <property type="protein sequence ID" value="HEG91201.1"/>
    <property type="molecule type" value="Genomic_DNA"/>
</dbReference>
<feature type="domain" description="MurNAc-LAA" evidence="5">
    <location>
        <begin position="114"/>
        <end position="234"/>
    </location>
</feature>
<protein>
    <recommendedName>
        <fullName evidence="2">N-acetylmuramoyl-L-alanine amidase</fullName>
        <ecNumber evidence="2">3.5.1.28</ecNumber>
    </recommendedName>
</protein>
<dbReference type="GO" id="GO:0008745">
    <property type="term" value="F:N-acetylmuramoyl-L-alanine amidase activity"/>
    <property type="evidence" value="ECO:0007669"/>
    <property type="project" value="UniProtKB-EC"/>
</dbReference>
<evidence type="ECO:0000259" key="5">
    <source>
        <dbReference type="SMART" id="SM00646"/>
    </source>
</evidence>
<evidence type="ECO:0000256" key="4">
    <source>
        <dbReference type="SAM" id="MobiDB-lite"/>
    </source>
</evidence>
<gene>
    <name evidence="6" type="ORF">ENP34_07130</name>
</gene>
<reference evidence="6" key="1">
    <citation type="journal article" date="2020" name="mSystems">
        <title>Genome- and Community-Level Interaction Insights into Carbon Utilization and Element Cycling Functions of Hydrothermarchaeota in Hydrothermal Sediment.</title>
        <authorList>
            <person name="Zhou Z."/>
            <person name="Liu Y."/>
            <person name="Xu W."/>
            <person name="Pan J."/>
            <person name="Luo Z.H."/>
            <person name="Li M."/>
        </authorList>
    </citation>
    <scope>NUCLEOTIDE SEQUENCE [LARGE SCALE GENOMIC DNA]</scope>
    <source>
        <strain evidence="6">SpSt-210</strain>
    </source>
</reference>
<dbReference type="SUPFAM" id="SSF53187">
    <property type="entry name" value="Zn-dependent exopeptidases"/>
    <property type="match status" value="1"/>
</dbReference>
<dbReference type="Gene3D" id="3.40.630.40">
    <property type="entry name" value="Zn-dependent exopeptidases"/>
    <property type="match status" value="1"/>
</dbReference>
<evidence type="ECO:0000256" key="3">
    <source>
        <dbReference type="ARBA" id="ARBA00022801"/>
    </source>
</evidence>
<feature type="compositionally biased region" description="Gly residues" evidence="4">
    <location>
        <begin position="242"/>
        <end position="258"/>
    </location>
</feature>
<dbReference type="GO" id="GO:0009253">
    <property type="term" value="P:peptidoglycan catabolic process"/>
    <property type="evidence" value="ECO:0007669"/>
    <property type="project" value="InterPro"/>
</dbReference>
<dbReference type="Pfam" id="PF01520">
    <property type="entry name" value="Amidase_3"/>
    <property type="match status" value="1"/>
</dbReference>
<comment type="caution">
    <text evidence="6">The sequence shown here is derived from an EMBL/GenBank/DDBJ whole genome shotgun (WGS) entry which is preliminary data.</text>
</comment>
<dbReference type="EC" id="3.5.1.28" evidence="2"/>
<dbReference type="PANTHER" id="PTHR30404:SF0">
    <property type="entry name" value="N-ACETYLMURAMOYL-L-ALANINE AMIDASE AMIC"/>
    <property type="match status" value="1"/>
</dbReference>
<comment type="catalytic activity">
    <reaction evidence="1">
        <text>Hydrolyzes the link between N-acetylmuramoyl residues and L-amino acid residues in certain cell-wall glycopeptides.</text>
        <dbReference type="EC" id="3.5.1.28"/>
    </reaction>
</comment>
<evidence type="ECO:0000256" key="2">
    <source>
        <dbReference type="ARBA" id="ARBA00011901"/>
    </source>
</evidence>
<dbReference type="SMART" id="SM00646">
    <property type="entry name" value="Ami_3"/>
    <property type="match status" value="1"/>
</dbReference>
<organism evidence="6">
    <name type="scientific">Thermorudis peleae</name>
    <dbReference type="NCBI Taxonomy" id="1382356"/>
    <lineage>
        <taxon>Bacteria</taxon>
        <taxon>Pseudomonadati</taxon>
        <taxon>Thermomicrobiota</taxon>
        <taxon>Thermomicrobia</taxon>
        <taxon>Thermomicrobia incertae sedis</taxon>
        <taxon>Thermorudis</taxon>
    </lineage>
</organism>
<evidence type="ECO:0000256" key="1">
    <source>
        <dbReference type="ARBA" id="ARBA00001561"/>
    </source>
</evidence>
<dbReference type="InterPro" id="IPR002508">
    <property type="entry name" value="MurNAc-LAA_cat"/>
</dbReference>
<feature type="region of interest" description="Disordered" evidence="4">
    <location>
        <begin position="239"/>
        <end position="258"/>
    </location>
</feature>
<accession>A0A831TF44</accession>
<name>A0A831TF44_9BACT</name>
<evidence type="ECO:0000313" key="6">
    <source>
        <dbReference type="EMBL" id="HEG91201.1"/>
    </source>
</evidence>
<dbReference type="CDD" id="cd02696">
    <property type="entry name" value="MurNAc-LAA"/>
    <property type="match status" value="1"/>
</dbReference>